<dbReference type="Proteomes" id="UP000295238">
    <property type="component" value="Unassembled WGS sequence"/>
</dbReference>
<dbReference type="RefSeq" id="WP_133316468.1">
    <property type="nucleotide sequence ID" value="NZ_SMTL01000003.1"/>
</dbReference>
<reference evidence="1 2" key="1">
    <citation type="submission" date="2019-03" db="EMBL/GenBank/DDBJ databases">
        <title>Rhizobium sp. nov., an bacterium isolated from biocrust in Mu Us Desert.</title>
        <authorList>
            <person name="Lixiong L."/>
        </authorList>
    </citation>
    <scope>NUCLEOTIDE SEQUENCE [LARGE SCALE GENOMIC DNA]</scope>
    <source>
        <strain evidence="1 2">SPY-1</strain>
    </source>
</reference>
<keyword evidence="2" id="KW-1185">Reference proteome</keyword>
<dbReference type="AlphaFoldDB" id="A0A4R5UGK7"/>
<name>A0A4R5UGK7_9HYPH</name>
<organism evidence="1 2">
    <name type="scientific">Rhizobium deserti</name>
    <dbReference type="NCBI Taxonomy" id="2547961"/>
    <lineage>
        <taxon>Bacteria</taxon>
        <taxon>Pseudomonadati</taxon>
        <taxon>Pseudomonadota</taxon>
        <taxon>Alphaproteobacteria</taxon>
        <taxon>Hyphomicrobiales</taxon>
        <taxon>Rhizobiaceae</taxon>
        <taxon>Rhizobium/Agrobacterium group</taxon>
        <taxon>Rhizobium</taxon>
    </lineage>
</organism>
<proteinExistence type="predicted"/>
<sequence>MGRASFEPEIHPHGIRFTVGRDAGGRWVVSDRKGLVGGIFTNRAAAVHFAMFESDHVPGAVLCVPEEVTLGPNAAFDGRWTQPGMKAAGRT</sequence>
<evidence type="ECO:0000313" key="2">
    <source>
        <dbReference type="Proteomes" id="UP000295238"/>
    </source>
</evidence>
<gene>
    <name evidence="1" type="ORF">E2F50_12295</name>
</gene>
<protein>
    <submittedName>
        <fullName evidence="1">Uncharacterized protein</fullName>
    </submittedName>
</protein>
<comment type="caution">
    <text evidence="1">The sequence shown here is derived from an EMBL/GenBank/DDBJ whole genome shotgun (WGS) entry which is preliminary data.</text>
</comment>
<accession>A0A4R5UGK7</accession>
<dbReference type="EMBL" id="SMTL01000003">
    <property type="protein sequence ID" value="TDK35045.1"/>
    <property type="molecule type" value="Genomic_DNA"/>
</dbReference>
<evidence type="ECO:0000313" key="1">
    <source>
        <dbReference type="EMBL" id="TDK35045.1"/>
    </source>
</evidence>